<dbReference type="Proteomes" id="UP001516400">
    <property type="component" value="Unassembled WGS sequence"/>
</dbReference>
<protein>
    <submittedName>
        <fullName evidence="1">Uncharacterized protein</fullName>
    </submittedName>
</protein>
<accession>A0ABD2NJR2</accession>
<evidence type="ECO:0000313" key="1">
    <source>
        <dbReference type="EMBL" id="KAL3278844.1"/>
    </source>
</evidence>
<organism evidence="1 2">
    <name type="scientific">Cryptolaemus montrouzieri</name>
    <dbReference type="NCBI Taxonomy" id="559131"/>
    <lineage>
        <taxon>Eukaryota</taxon>
        <taxon>Metazoa</taxon>
        <taxon>Ecdysozoa</taxon>
        <taxon>Arthropoda</taxon>
        <taxon>Hexapoda</taxon>
        <taxon>Insecta</taxon>
        <taxon>Pterygota</taxon>
        <taxon>Neoptera</taxon>
        <taxon>Endopterygota</taxon>
        <taxon>Coleoptera</taxon>
        <taxon>Polyphaga</taxon>
        <taxon>Cucujiformia</taxon>
        <taxon>Coccinelloidea</taxon>
        <taxon>Coccinellidae</taxon>
        <taxon>Scymninae</taxon>
        <taxon>Scymnini</taxon>
        <taxon>Cryptolaemus</taxon>
    </lineage>
</organism>
<sequence>AIVVPIVISANGLIDQHLPDALDQLGIKAQHSVPEKAQKAVILATCATVRRILANE</sequence>
<proteinExistence type="predicted"/>
<gene>
    <name evidence="1" type="ORF">HHI36_016364</name>
</gene>
<dbReference type="AlphaFoldDB" id="A0ABD2NJR2"/>
<evidence type="ECO:0000313" key="2">
    <source>
        <dbReference type="Proteomes" id="UP001516400"/>
    </source>
</evidence>
<keyword evidence="2" id="KW-1185">Reference proteome</keyword>
<comment type="caution">
    <text evidence="1">The sequence shown here is derived from an EMBL/GenBank/DDBJ whole genome shotgun (WGS) entry which is preliminary data.</text>
</comment>
<dbReference type="EMBL" id="JABFTP020000124">
    <property type="protein sequence ID" value="KAL3278844.1"/>
    <property type="molecule type" value="Genomic_DNA"/>
</dbReference>
<name>A0ABD2NJR2_9CUCU</name>
<feature type="non-terminal residue" evidence="1">
    <location>
        <position position="1"/>
    </location>
</feature>
<reference evidence="1 2" key="1">
    <citation type="journal article" date="2021" name="BMC Biol.">
        <title>Horizontally acquired antibacterial genes associated with adaptive radiation of ladybird beetles.</title>
        <authorList>
            <person name="Li H.S."/>
            <person name="Tang X.F."/>
            <person name="Huang Y.H."/>
            <person name="Xu Z.Y."/>
            <person name="Chen M.L."/>
            <person name="Du X.Y."/>
            <person name="Qiu B.Y."/>
            <person name="Chen P.T."/>
            <person name="Zhang W."/>
            <person name="Slipinski A."/>
            <person name="Escalona H.E."/>
            <person name="Waterhouse R.M."/>
            <person name="Zwick A."/>
            <person name="Pang H."/>
        </authorList>
    </citation>
    <scope>NUCLEOTIDE SEQUENCE [LARGE SCALE GENOMIC DNA]</scope>
    <source>
        <strain evidence="1">SYSU2018</strain>
    </source>
</reference>